<accession>A0ABQ9INM7</accession>
<dbReference type="Proteomes" id="UP001159363">
    <property type="component" value="Chromosome 1"/>
</dbReference>
<feature type="region of interest" description="Disordered" evidence="1">
    <location>
        <begin position="572"/>
        <end position="602"/>
    </location>
</feature>
<dbReference type="EMBL" id="JARBHB010000001">
    <property type="protein sequence ID" value="KAJ8898260.1"/>
    <property type="molecule type" value="Genomic_DNA"/>
</dbReference>
<keyword evidence="3" id="KW-1185">Reference proteome</keyword>
<comment type="caution">
    <text evidence="2">The sequence shown here is derived from an EMBL/GenBank/DDBJ whole genome shotgun (WGS) entry which is preliminary data.</text>
</comment>
<evidence type="ECO:0000313" key="2">
    <source>
        <dbReference type="EMBL" id="KAJ8898260.1"/>
    </source>
</evidence>
<feature type="region of interest" description="Disordered" evidence="1">
    <location>
        <begin position="1"/>
        <end position="45"/>
    </location>
</feature>
<name>A0ABQ9INM7_9NEOP</name>
<feature type="region of interest" description="Disordered" evidence="1">
    <location>
        <begin position="221"/>
        <end position="244"/>
    </location>
</feature>
<feature type="compositionally biased region" description="Basic and acidic residues" evidence="1">
    <location>
        <begin position="7"/>
        <end position="42"/>
    </location>
</feature>
<protein>
    <submittedName>
        <fullName evidence="2">Uncharacterized protein</fullName>
    </submittedName>
</protein>
<feature type="compositionally biased region" description="Polar residues" evidence="1">
    <location>
        <begin position="591"/>
        <end position="602"/>
    </location>
</feature>
<proteinExistence type="predicted"/>
<evidence type="ECO:0000256" key="1">
    <source>
        <dbReference type="SAM" id="MobiDB-lite"/>
    </source>
</evidence>
<evidence type="ECO:0000313" key="3">
    <source>
        <dbReference type="Proteomes" id="UP001159363"/>
    </source>
</evidence>
<gene>
    <name evidence="2" type="ORF">PR048_003620</name>
</gene>
<organism evidence="2 3">
    <name type="scientific">Dryococelus australis</name>
    <dbReference type="NCBI Taxonomy" id="614101"/>
    <lineage>
        <taxon>Eukaryota</taxon>
        <taxon>Metazoa</taxon>
        <taxon>Ecdysozoa</taxon>
        <taxon>Arthropoda</taxon>
        <taxon>Hexapoda</taxon>
        <taxon>Insecta</taxon>
        <taxon>Pterygota</taxon>
        <taxon>Neoptera</taxon>
        <taxon>Polyneoptera</taxon>
        <taxon>Phasmatodea</taxon>
        <taxon>Verophasmatodea</taxon>
        <taxon>Anareolatae</taxon>
        <taxon>Phasmatidae</taxon>
        <taxon>Eurycanthinae</taxon>
        <taxon>Dryococelus</taxon>
    </lineage>
</organism>
<reference evidence="2 3" key="1">
    <citation type="submission" date="2023-02" db="EMBL/GenBank/DDBJ databases">
        <title>LHISI_Scaffold_Assembly.</title>
        <authorList>
            <person name="Stuart O.P."/>
            <person name="Cleave R."/>
            <person name="Magrath M.J.L."/>
            <person name="Mikheyev A.S."/>
        </authorList>
    </citation>
    <scope>NUCLEOTIDE SEQUENCE [LARGE SCALE GENOMIC DNA]</scope>
    <source>
        <strain evidence="2">Daus_M_001</strain>
        <tissue evidence="2">Leg muscle</tissue>
    </source>
</reference>
<sequence length="813" mass="90248">MRVIEVNMDRRRNGGAEETGDPREDPPTNGIARHDSHLRKSGDPAGDLSPVRLEAVWARIIGRVTGFPRMGIVPNDVVGRRVFSGISRSPPPPPFIPAPLHILFNHLHRLSRPHSSLSLPLAAIARTRLLPNSRRREHRLSISTHALCVISPGAARRLVVEQERFSGSPQGLQLAAAATLREGPCSSRGGWKGPSAHKNLPTQDHVVRNQLDCRGGAAKIIPRPRHRGNGWPRAPGGNSRIKIPNRSRLPRQTARKQAAIRTGIQTSGVLLRKSLPQLAHLALQTHRSCRWPKSPSSLRYPCSVTAGHYPAGKYVLTTCSREGSVDVSSRRNHRQWGARIVGNAQFGACYVFTELGSVDQSVHTATKAGIYNNPTVRKKTAPTPAEISHQPIRSMVTPTKSQPRQPDKSRFYFYFRRASDRSTSLDLPKATQHLPDGNCRGIVNTELILVVEMVELRSLVGLSGRLRRDIVNAASLALQVTWFTMWTNYNAQHNDVIFVLKLADLGSKVRTVQTAVRRPTLQTFLREQCRRTTRITLDQWFARKGTGFLRPLTVLTMEAGEDHLPLWPWEASRQAPTRSPHSPQRCDLETASGTAPSVQPPTLMSLTSPIRAHCRRQSIVNMGESARPRCAITTSRPNIGLLFCQHDYHNRRVGFEPAIGHLIFSPWFRHSKGNVRSNVLYCVRAFIVTFGAEGGGGESPTVTPSSSTTPASWNSGCLPGTVATGCAWRDSERRRAGNDTGNTSLHSRHRRFIPIVPAVFEHGCHIDHGCCCDLIYHAWRGTSQFGRHPAITVTRERVSRVPKNLTPYFELSE</sequence>